<dbReference type="RefSeq" id="WP_100266029.1">
    <property type="nucleotide sequence ID" value="NZ_CP018800.1"/>
</dbReference>
<evidence type="ECO:0000313" key="2">
    <source>
        <dbReference type="EMBL" id="ATX82715.1"/>
    </source>
</evidence>
<dbReference type="Proteomes" id="UP000231637">
    <property type="component" value="Chromosome"/>
</dbReference>
<sequence length="89" mass="9804">MHDKHHKTESIFSDIRLPPIVSRMVSLFAVLGLVVVLIAAYRNLANSAFLNQSMMPKHPAAISLKAGPFEYGKMIQRLDQAKRDGADAG</sequence>
<evidence type="ECO:0000256" key="1">
    <source>
        <dbReference type="SAM" id="Phobius"/>
    </source>
</evidence>
<keyword evidence="1" id="KW-0812">Transmembrane</keyword>
<organism evidence="2 3">
    <name type="scientific">Mariprofundus ferrinatatus</name>
    <dbReference type="NCBI Taxonomy" id="1921087"/>
    <lineage>
        <taxon>Bacteria</taxon>
        <taxon>Pseudomonadati</taxon>
        <taxon>Pseudomonadota</taxon>
        <taxon>Candidatius Mariprofundia</taxon>
        <taxon>Mariprofundales</taxon>
        <taxon>Mariprofundaceae</taxon>
        <taxon>Mariprofundus</taxon>
    </lineage>
</organism>
<name>A0A2K8L5W1_9PROT</name>
<reference evidence="2 3" key="1">
    <citation type="submission" date="2016-12" db="EMBL/GenBank/DDBJ databases">
        <title>Isolation and genomic insights into novel planktonic Zetaproteobacteria from stratified waters of the Chesapeake Bay.</title>
        <authorList>
            <person name="McAllister S.M."/>
            <person name="Kato S."/>
            <person name="Chan C.S."/>
            <person name="Chiu B.K."/>
            <person name="Field E.K."/>
        </authorList>
    </citation>
    <scope>NUCLEOTIDE SEQUENCE [LARGE SCALE GENOMIC DNA]</scope>
    <source>
        <strain evidence="2 3">CP-8</strain>
    </source>
</reference>
<protein>
    <submittedName>
        <fullName evidence="2">Uncharacterized protein</fullName>
    </submittedName>
</protein>
<dbReference type="AlphaFoldDB" id="A0A2K8L5W1"/>
<dbReference type="EMBL" id="CP018800">
    <property type="protein sequence ID" value="ATX82715.1"/>
    <property type="molecule type" value="Genomic_DNA"/>
</dbReference>
<accession>A0A2K8L5W1</accession>
<gene>
    <name evidence="2" type="ORF">Ga0123462_1873</name>
</gene>
<proteinExistence type="predicted"/>
<keyword evidence="1" id="KW-0472">Membrane</keyword>
<keyword evidence="3" id="KW-1185">Reference proteome</keyword>
<dbReference type="KEGG" id="mfn:Ga0123462_1873"/>
<evidence type="ECO:0000313" key="3">
    <source>
        <dbReference type="Proteomes" id="UP000231637"/>
    </source>
</evidence>
<keyword evidence="1" id="KW-1133">Transmembrane helix</keyword>
<feature type="transmembrane region" description="Helical" evidence="1">
    <location>
        <begin position="20"/>
        <end position="41"/>
    </location>
</feature>